<dbReference type="Proteomes" id="UP001057452">
    <property type="component" value="Chromosome 2"/>
</dbReference>
<evidence type="ECO:0000313" key="2">
    <source>
        <dbReference type="Proteomes" id="UP001057452"/>
    </source>
</evidence>
<proteinExistence type="predicted"/>
<dbReference type="EMBL" id="CM043786">
    <property type="protein sequence ID" value="KAI4831831.1"/>
    <property type="molecule type" value="Genomic_DNA"/>
</dbReference>
<protein>
    <submittedName>
        <fullName evidence="1">Uncharacterized protein</fullName>
    </submittedName>
</protein>
<comment type="caution">
    <text evidence="1">The sequence shown here is derived from an EMBL/GenBank/DDBJ whole genome shotgun (WGS) entry which is preliminary data.</text>
</comment>
<accession>A0ACB9XXX5</accession>
<keyword evidence="2" id="KW-1185">Reference proteome</keyword>
<evidence type="ECO:0000313" key="1">
    <source>
        <dbReference type="EMBL" id="KAI4831831.1"/>
    </source>
</evidence>
<feature type="non-terminal residue" evidence="1">
    <location>
        <position position="1"/>
    </location>
</feature>
<gene>
    <name evidence="1" type="ORF">KUCAC02_001350</name>
</gene>
<name>A0ACB9XXX5_CHAAC</name>
<organism evidence="1 2">
    <name type="scientific">Chaenocephalus aceratus</name>
    <name type="common">Blackfin icefish</name>
    <name type="synonym">Chaenichthys aceratus</name>
    <dbReference type="NCBI Taxonomy" id="36190"/>
    <lineage>
        <taxon>Eukaryota</taxon>
        <taxon>Metazoa</taxon>
        <taxon>Chordata</taxon>
        <taxon>Craniata</taxon>
        <taxon>Vertebrata</taxon>
        <taxon>Euteleostomi</taxon>
        <taxon>Actinopterygii</taxon>
        <taxon>Neopterygii</taxon>
        <taxon>Teleostei</taxon>
        <taxon>Neoteleostei</taxon>
        <taxon>Acanthomorphata</taxon>
        <taxon>Eupercaria</taxon>
        <taxon>Perciformes</taxon>
        <taxon>Notothenioidei</taxon>
        <taxon>Channichthyidae</taxon>
        <taxon>Chaenocephalus</taxon>
    </lineage>
</organism>
<sequence>NENENPGDASSGDQRQIHKSRTDSIWIASTKQCCELFLPQSFCLCHPSWPKCTLSRIKVVHSLARRRAKALALGACVGTGLAPAIPAPAIPLFLAQLFPHQMKGGRPLRAPTTWPGL</sequence>
<reference evidence="1" key="1">
    <citation type="submission" date="2022-05" db="EMBL/GenBank/DDBJ databases">
        <title>Chromosome-level genome of Chaenocephalus aceratus.</title>
        <authorList>
            <person name="Park H."/>
        </authorList>
    </citation>
    <scope>NUCLEOTIDE SEQUENCE</scope>
    <source>
        <strain evidence="1">KU_202001</strain>
    </source>
</reference>
<feature type="non-terminal residue" evidence="1">
    <location>
        <position position="117"/>
    </location>
</feature>